<dbReference type="Proteomes" id="UP000607653">
    <property type="component" value="Unassembled WGS sequence"/>
</dbReference>
<feature type="region of interest" description="Disordered" evidence="1">
    <location>
        <begin position="1"/>
        <end position="43"/>
    </location>
</feature>
<organism evidence="2 3">
    <name type="scientific">Nelumbo nucifera</name>
    <name type="common">Sacred lotus</name>
    <dbReference type="NCBI Taxonomy" id="4432"/>
    <lineage>
        <taxon>Eukaryota</taxon>
        <taxon>Viridiplantae</taxon>
        <taxon>Streptophyta</taxon>
        <taxon>Embryophyta</taxon>
        <taxon>Tracheophyta</taxon>
        <taxon>Spermatophyta</taxon>
        <taxon>Magnoliopsida</taxon>
        <taxon>Proteales</taxon>
        <taxon>Nelumbonaceae</taxon>
        <taxon>Nelumbo</taxon>
    </lineage>
</organism>
<proteinExistence type="predicted"/>
<protein>
    <submittedName>
        <fullName evidence="2">Uncharacterized protein</fullName>
    </submittedName>
</protein>
<comment type="caution">
    <text evidence="2">The sequence shown here is derived from an EMBL/GenBank/DDBJ whole genome shotgun (WGS) entry which is preliminary data.</text>
</comment>
<gene>
    <name evidence="2" type="ORF">HUJ06_022070</name>
</gene>
<evidence type="ECO:0000313" key="3">
    <source>
        <dbReference type="Proteomes" id="UP000607653"/>
    </source>
</evidence>
<evidence type="ECO:0000256" key="1">
    <source>
        <dbReference type="SAM" id="MobiDB-lite"/>
    </source>
</evidence>
<dbReference type="AlphaFoldDB" id="A0A822XJY2"/>
<evidence type="ECO:0000313" key="2">
    <source>
        <dbReference type="EMBL" id="DAD20607.1"/>
    </source>
</evidence>
<accession>A0A822XJY2</accession>
<name>A0A822XJY2_NELNU</name>
<reference evidence="2 3" key="1">
    <citation type="journal article" date="2020" name="Mol. Biol. Evol.">
        <title>Distinct Expression and Methylation Patterns for Genes with Different Fates following a Single Whole-Genome Duplication in Flowering Plants.</title>
        <authorList>
            <person name="Shi T."/>
            <person name="Rahmani R.S."/>
            <person name="Gugger P.F."/>
            <person name="Wang M."/>
            <person name="Li H."/>
            <person name="Zhang Y."/>
            <person name="Li Z."/>
            <person name="Wang Q."/>
            <person name="Van de Peer Y."/>
            <person name="Marchal K."/>
            <person name="Chen J."/>
        </authorList>
    </citation>
    <scope>NUCLEOTIDE SEQUENCE [LARGE SCALE GENOMIC DNA]</scope>
    <source>
        <tissue evidence="2">Leaf</tissue>
    </source>
</reference>
<sequence length="53" mass="6261">MSCNGGSVVKETEIGGEKRSKMKTIEKNKKTAKREENRREREGRYRICRFNKL</sequence>
<keyword evidence="3" id="KW-1185">Reference proteome</keyword>
<dbReference type="EMBL" id="DUZY01000001">
    <property type="protein sequence ID" value="DAD20607.1"/>
    <property type="molecule type" value="Genomic_DNA"/>
</dbReference>
<feature type="compositionally biased region" description="Basic and acidic residues" evidence="1">
    <location>
        <begin position="10"/>
        <end position="43"/>
    </location>
</feature>